<sequence>MVLLIGWEGKRFEESAPALPGVLRLQAREGTDGILPGSNLLCPSGQPSISPQEEEPGPEGGGGDLLPQGSPNLPRLNSQTGAWGN</sequence>
<feature type="region of interest" description="Disordered" evidence="1">
    <location>
        <begin position="33"/>
        <end position="85"/>
    </location>
</feature>
<evidence type="ECO:0000256" key="1">
    <source>
        <dbReference type="SAM" id="MobiDB-lite"/>
    </source>
</evidence>
<comment type="caution">
    <text evidence="2">The sequence shown here is derived from an EMBL/GenBank/DDBJ whole genome shotgun (WGS) entry which is preliminary data.</text>
</comment>
<keyword evidence="3" id="KW-1185">Reference proteome</keyword>
<protein>
    <submittedName>
        <fullName evidence="2">Uncharacterized protein</fullName>
    </submittedName>
</protein>
<name>A0AAV0AUX8_PHAPC</name>
<dbReference type="Proteomes" id="UP001153365">
    <property type="component" value="Unassembled WGS sequence"/>
</dbReference>
<evidence type="ECO:0000313" key="2">
    <source>
        <dbReference type="EMBL" id="CAH7673698.1"/>
    </source>
</evidence>
<dbReference type="AlphaFoldDB" id="A0AAV0AUX8"/>
<reference evidence="2" key="1">
    <citation type="submission" date="2022-06" db="EMBL/GenBank/DDBJ databases">
        <authorList>
            <consortium name="SYNGENTA / RWTH Aachen University"/>
        </authorList>
    </citation>
    <scope>NUCLEOTIDE SEQUENCE</scope>
</reference>
<proteinExistence type="predicted"/>
<evidence type="ECO:0000313" key="3">
    <source>
        <dbReference type="Proteomes" id="UP001153365"/>
    </source>
</evidence>
<gene>
    <name evidence="2" type="ORF">PPACK8108_LOCUS8583</name>
</gene>
<accession>A0AAV0AUX8</accession>
<dbReference type="EMBL" id="CALTRL010001784">
    <property type="protein sequence ID" value="CAH7673698.1"/>
    <property type="molecule type" value="Genomic_DNA"/>
</dbReference>
<feature type="compositionally biased region" description="Polar residues" evidence="1">
    <location>
        <begin position="75"/>
        <end position="85"/>
    </location>
</feature>
<organism evidence="2 3">
    <name type="scientific">Phakopsora pachyrhizi</name>
    <name type="common">Asian soybean rust disease fungus</name>
    <dbReference type="NCBI Taxonomy" id="170000"/>
    <lineage>
        <taxon>Eukaryota</taxon>
        <taxon>Fungi</taxon>
        <taxon>Dikarya</taxon>
        <taxon>Basidiomycota</taxon>
        <taxon>Pucciniomycotina</taxon>
        <taxon>Pucciniomycetes</taxon>
        <taxon>Pucciniales</taxon>
        <taxon>Phakopsoraceae</taxon>
        <taxon>Phakopsora</taxon>
    </lineage>
</organism>